<keyword evidence="12" id="KW-1185">Reference proteome</keyword>
<dbReference type="Gene3D" id="3.40.30.10">
    <property type="entry name" value="Glutaredoxin"/>
    <property type="match status" value="1"/>
</dbReference>
<reference evidence="12" key="2">
    <citation type="journal article" date="2017" name="Genome Announc.">
        <title>Genome sequences of Cyberlindnera fabianii 65, Pichia kudriavzevii 129, and Saccharomyces cerevisiae 131 isolated from fermented masau fruits in Zimbabwe.</title>
        <authorList>
            <person name="van Rijswijck I.M.H."/>
            <person name="Derks M.F.L."/>
            <person name="Abee T."/>
            <person name="de Ridder D."/>
            <person name="Smid E.J."/>
        </authorList>
    </citation>
    <scope>NUCLEOTIDE SEQUENCE [LARGE SCALE GENOMIC DNA]</scope>
    <source>
        <strain evidence="12">65</strain>
    </source>
</reference>
<dbReference type="OMA" id="QCGLTKQ"/>
<comment type="similarity">
    <text evidence="1 8">Belongs to the glutathione peroxidase family.</text>
</comment>
<reference evidence="10" key="1">
    <citation type="journal article" date="2014" name="Genome Announc.">
        <title>Genome sequence of the yeast Cyberlindnera fabianii (Hansenula fabianii).</title>
        <authorList>
            <person name="Freel K.C."/>
            <person name="Sarilar V."/>
            <person name="Neuveglise C."/>
            <person name="Devillers H."/>
            <person name="Friedrich A."/>
            <person name="Schacherer J."/>
        </authorList>
    </citation>
    <scope>NUCLEOTIDE SEQUENCE</scope>
    <source>
        <strain evidence="10">YJS4271</strain>
    </source>
</reference>
<dbReference type="SUPFAM" id="SSF52833">
    <property type="entry name" value="Thioredoxin-like"/>
    <property type="match status" value="1"/>
</dbReference>
<dbReference type="PANTHER" id="PTHR11592:SF78">
    <property type="entry name" value="GLUTATHIONE PEROXIDASE"/>
    <property type="match status" value="1"/>
</dbReference>
<dbReference type="VEuPathDB" id="FungiDB:BON22_2382"/>
<evidence type="ECO:0000256" key="4">
    <source>
        <dbReference type="ARBA" id="ARBA00023002"/>
    </source>
</evidence>
<dbReference type="STRING" id="36022.A0A061AR99"/>
<keyword evidence="3" id="KW-0049">Antioxidant</keyword>
<feature type="domain" description="Thioredoxin" evidence="9">
    <location>
        <begin position="1"/>
        <end position="161"/>
    </location>
</feature>
<dbReference type="PRINTS" id="PR01011">
    <property type="entry name" value="GLUTPROXDASE"/>
</dbReference>
<keyword evidence="4 8" id="KW-0560">Oxidoreductase</keyword>
<evidence type="ECO:0000256" key="1">
    <source>
        <dbReference type="ARBA" id="ARBA00006926"/>
    </source>
</evidence>
<dbReference type="PIRSF" id="PIRSF000303">
    <property type="entry name" value="Glutathion_perox"/>
    <property type="match status" value="1"/>
</dbReference>
<dbReference type="AlphaFoldDB" id="A0A061AR99"/>
<protein>
    <recommendedName>
        <fullName evidence="8">Glutathione peroxidase</fullName>
    </recommendedName>
</protein>
<dbReference type="GO" id="GO:0047066">
    <property type="term" value="F:phospholipid-hydroperoxide glutathione peroxidase activity"/>
    <property type="evidence" value="ECO:0007669"/>
    <property type="project" value="UniProtKB-ARBA"/>
</dbReference>
<feature type="active site" evidence="7">
    <location>
        <position position="36"/>
    </location>
</feature>
<sequence>MAPFYELTPVDAEGAPFPFSQFEGKVVLVVNVASKCGFTPQYTELEELYKKFKDDGFVVVGFPCNNFGRQEPGTDEEIQSFCKHNYGVTFPILKKIDVNGANADPVYQYLKEAKPGMLGFRAIKWNFEKFLVDRNGQVVERFSSLTKPSSIEPQIEQLLKQ</sequence>
<dbReference type="GO" id="GO:0004602">
    <property type="term" value="F:glutathione peroxidase activity"/>
    <property type="evidence" value="ECO:0007669"/>
    <property type="project" value="UniProtKB-ARBA"/>
</dbReference>
<gene>
    <name evidence="11" type="ORF">BON22_2382</name>
    <name evidence="10" type="ORF">CYFA0S_04e02850g</name>
</gene>
<evidence type="ECO:0000256" key="6">
    <source>
        <dbReference type="ARBA" id="ARBA00049091"/>
    </source>
</evidence>
<dbReference type="PROSITE" id="PS51352">
    <property type="entry name" value="THIOREDOXIN_2"/>
    <property type="match status" value="1"/>
</dbReference>
<dbReference type="EMBL" id="LK052889">
    <property type="protein sequence ID" value="CDR40064.1"/>
    <property type="molecule type" value="Genomic_DNA"/>
</dbReference>
<reference evidence="11" key="3">
    <citation type="submission" date="2017-01" db="EMBL/GenBank/DDBJ databases">
        <authorList>
            <person name="Mah S.A."/>
            <person name="Swanson W.J."/>
            <person name="Moy G.W."/>
            <person name="Vacquier V.D."/>
        </authorList>
    </citation>
    <scope>NUCLEOTIDE SEQUENCE [LARGE SCALE GENOMIC DNA]</scope>
    <source>
        <strain evidence="11">65</strain>
    </source>
</reference>
<comment type="catalytic activity">
    <reaction evidence="6">
        <text>a hydroperoxide + [thioredoxin]-dithiol = an alcohol + [thioredoxin]-disulfide + H2O</text>
        <dbReference type="Rhea" id="RHEA:62620"/>
        <dbReference type="Rhea" id="RHEA-COMP:10698"/>
        <dbReference type="Rhea" id="RHEA-COMP:10700"/>
        <dbReference type="ChEBI" id="CHEBI:15377"/>
        <dbReference type="ChEBI" id="CHEBI:29950"/>
        <dbReference type="ChEBI" id="CHEBI:30879"/>
        <dbReference type="ChEBI" id="CHEBI:35924"/>
        <dbReference type="ChEBI" id="CHEBI:50058"/>
        <dbReference type="EC" id="1.11.1.24"/>
    </reaction>
</comment>
<dbReference type="InterPro" id="IPR013766">
    <property type="entry name" value="Thioredoxin_domain"/>
</dbReference>
<dbReference type="Proteomes" id="UP000189513">
    <property type="component" value="Unassembled WGS sequence"/>
</dbReference>
<name>A0A061AR99_CYBFA</name>
<evidence type="ECO:0000313" key="12">
    <source>
        <dbReference type="Proteomes" id="UP000189513"/>
    </source>
</evidence>
<dbReference type="PROSITE" id="PS00460">
    <property type="entry name" value="GLUTATHIONE_PEROXID_1"/>
    <property type="match status" value="1"/>
</dbReference>
<proteinExistence type="inferred from homology"/>
<dbReference type="GO" id="GO:0034599">
    <property type="term" value="P:cellular response to oxidative stress"/>
    <property type="evidence" value="ECO:0007669"/>
    <property type="project" value="TreeGrafter"/>
</dbReference>
<dbReference type="EMBL" id="MPUK01000004">
    <property type="protein sequence ID" value="ONH67665.1"/>
    <property type="molecule type" value="Genomic_DNA"/>
</dbReference>
<evidence type="ECO:0000256" key="3">
    <source>
        <dbReference type="ARBA" id="ARBA00022862"/>
    </source>
</evidence>
<dbReference type="InterPro" id="IPR029759">
    <property type="entry name" value="GPX_AS"/>
</dbReference>
<dbReference type="Pfam" id="PF00255">
    <property type="entry name" value="GSHPx"/>
    <property type="match status" value="1"/>
</dbReference>
<organism evidence="10">
    <name type="scientific">Cyberlindnera fabianii</name>
    <name type="common">Yeast</name>
    <name type="synonym">Hansenula fabianii</name>
    <dbReference type="NCBI Taxonomy" id="36022"/>
    <lineage>
        <taxon>Eukaryota</taxon>
        <taxon>Fungi</taxon>
        <taxon>Dikarya</taxon>
        <taxon>Ascomycota</taxon>
        <taxon>Saccharomycotina</taxon>
        <taxon>Saccharomycetes</taxon>
        <taxon>Phaffomycetales</taxon>
        <taxon>Phaffomycetaceae</taxon>
        <taxon>Cyberlindnera</taxon>
    </lineage>
</organism>
<evidence type="ECO:0000256" key="5">
    <source>
        <dbReference type="ARBA" id="ARBA00023284"/>
    </source>
</evidence>
<accession>A0A061AR99</accession>
<dbReference type="InterPro" id="IPR036249">
    <property type="entry name" value="Thioredoxin-like_sf"/>
</dbReference>
<evidence type="ECO:0000313" key="11">
    <source>
        <dbReference type="EMBL" id="ONH67665.1"/>
    </source>
</evidence>
<dbReference type="PROSITE" id="PS51355">
    <property type="entry name" value="GLUTATHIONE_PEROXID_3"/>
    <property type="match status" value="1"/>
</dbReference>
<evidence type="ECO:0000256" key="2">
    <source>
        <dbReference type="ARBA" id="ARBA00022559"/>
    </source>
</evidence>
<keyword evidence="5" id="KW-0676">Redox-active center</keyword>
<evidence type="ECO:0000259" key="9">
    <source>
        <dbReference type="PROSITE" id="PS51352"/>
    </source>
</evidence>
<keyword evidence="2 8" id="KW-0575">Peroxidase</keyword>
<evidence type="ECO:0000256" key="7">
    <source>
        <dbReference type="PIRSR" id="PIRSR000303-1"/>
    </source>
</evidence>
<dbReference type="PANTHER" id="PTHR11592">
    <property type="entry name" value="GLUTATHIONE PEROXIDASE"/>
    <property type="match status" value="1"/>
</dbReference>
<evidence type="ECO:0000313" key="10">
    <source>
        <dbReference type="EMBL" id="CDR40064.1"/>
    </source>
</evidence>
<dbReference type="FunFam" id="3.40.30.10:FF:000010">
    <property type="entry name" value="Glutathione peroxidase"/>
    <property type="match status" value="1"/>
</dbReference>
<dbReference type="InterPro" id="IPR000889">
    <property type="entry name" value="Glutathione_peroxidase"/>
</dbReference>
<evidence type="ECO:0000256" key="8">
    <source>
        <dbReference type="RuleBase" id="RU000499"/>
    </source>
</evidence>
<dbReference type="GO" id="GO:0140824">
    <property type="term" value="F:thioredoxin-dependent peroxiredoxin activity"/>
    <property type="evidence" value="ECO:0007669"/>
    <property type="project" value="UniProtKB-EC"/>
</dbReference>
<dbReference type="OrthoDB" id="446890at2759"/>
<dbReference type="CDD" id="cd00340">
    <property type="entry name" value="GSH_Peroxidase"/>
    <property type="match status" value="1"/>
</dbReference>